<dbReference type="AlphaFoldDB" id="A0A1G8FBB4"/>
<sequence>MEYLLKASAVIAIIYLCFYIFLKKETFFEHNRWFLLTGLVLALIFPFIIIPVYIPIDPIVNEATTFISSTPLSFVATPSEVAFDWYKLIPITYSIGLIAFTIQFIFQFGSLVLLLLKNPKHKEQRFTYVIVDTKISPFSFFKWIVYNPKSYETEELQLILTHEKVHVNQLHSIDIICTQLACILFWFNPLIWLYKKEVRQNLEYIADSKTQSLTNTTKEYQHLLLKTSVANHATILSNNFYNSSIKKRILMLNKSRSNKKNQFKYLLILPLLAGLLMSMNTETVYIETQNNTFKNTNTTEFIDDIISTKISFSTESIKVKFTKNMSDESLDKMKTWLKSKNVTMTIKHIKRNSNNEISNLNIDFKTENGTTNYHVKDKDGIAPFEFKMDDDGSFGVEVVQPNDHKKTTFIIEELRDSLDVIVEDSIYINTRTPKDKMYMRKVTTSETSKDTIYFSRDSLEIKSQINKESDFYYEVGSKPKIISHEVIIHNPSNKAIYNSRFDSQNPKPLIIVNGKPATSEYLKTINANDIESMTVLKGEDALDAYGKKGQNGVITLTTKPYKTIKGSYKNVETDIELPNEDNILYILDGKEISKPDLVKVYSKETVSSIAVLKGKEAIEKYGDKGTNGVVEVISKNSNNFTQSKTIKKDNPWKVVDKPKITSLTYIDDEDTSKNGSIAYISKSSPDQILDSHVNELKRIGITVKYSKLKRNKAGEITSIKISLEDGKGSKSSATWKVTDGIPNIEFGKSEGTLIARTQE</sequence>
<feature type="transmembrane region" description="Helical" evidence="1">
    <location>
        <begin position="262"/>
        <end position="279"/>
    </location>
</feature>
<name>A0A1G8FBB4_9FLAO</name>
<evidence type="ECO:0000313" key="4">
    <source>
        <dbReference type="Proteomes" id="UP000199492"/>
    </source>
</evidence>
<dbReference type="EMBL" id="FNCZ01000004">
    <property type="protein sequence ID" value="SDH79454.1"/>
    <property type="molecule type" value="Genomic_DNA"/>
</dbReference>
<evidence type="ECO:0000256" key="1">
    <source>
        <dbReference type="SAM" id="Phobius"/>
    </source>
</evidence>
<protein>
    <submittedName>
        <fullName evidence="3">Signal transducer regulating beta-lactamase production, contains metallopeptidase domain</fullName>
    </submittedName>
</protein>
<proteinExistence type="predicted"/>
<dbReference type="InterPro" id="IPR052173">
    <property type="entry name" value="Beta-lactam_resp_regulator"/>
</dbReference>
<evidence type="ECO:0000313" key="3">
    <source>
        <dbReference type="EMBL" id="SDH79454.1"/>
    </source>
</evidence>
<dbReference type="Gene3D" id="2.170.130.10">
    <property type="entry name" value="TonB-dependent receptor, plug domain"/>
    <property type="match status" value="1"/>
</dbReference>
<feature type="transmembrane region" description="Helical" evidence="1">
    <location>
        <begin position="91"/>
        <end position="116"/>
    </location>
</feature>
<gene>
    <name evidence="3" type="ORF">SAMN04489796_104206</name>
</gene>
<keyword evidence="4" id="KW-1185">Reference proteome</keyword>
<dbReference type="Pfam" id="PF05569">
    <property type="entry name" value="Peptidase_M56"/>
    <property type="match status" value="1"/>
</dbReference>
<feature type="transmembrane region" description="Helical" evidence="1">
    <location>
        <begin position="34"/>
        <end position="54"/>
    </location>
</feature>
<keyword evidence="1" id="KW-0472">Membrane</keyword>
<dbReference type="Proteomes" id="UP000199492">
    <property type="component" value="Unassembled WGS sequence"/>
</dbReference>
<dbReference type="PANTHER" id="PTHR34978:SF3">
    <property type="entry name" value="SLR0241 PROTEIN"/>
    <property type="match status" value="1"/>
</dbReference>
<feature type="domain" description="Peptidase M56" evidence="2">
    <location>
        <begin position="149"/>
        <end position="252"/>
    </location>
</feature>
<evidence type="ECO:0000259" key="2">
    <source>
        <dbReference type="Pfam" id="PF05569"/>
    </source>
</evidence>
<feature type="transmembrane region" description="Helical" evidence="1">
    <location>
        <begin position="6"/>
        <end position="22"/>
    </location>
</feature>
<reference evidence="4" key="1">
    <citation type="submission" date="2016-10" db="EMBL/GenBank/DDBJ databases">
        <authorList>
            <person name="Varghese N."/>
            <person name="Submissions S."/>
        </authorList>
    </citation>
    <scope>NUCLEOTIDE SEQUENCE [LARGE SCALE GENOMIC DNA]</scope>
    <source>
        <strain evidence="4">DSM 15363</strain>
    </source>
</reference>
<dbReference type="PANTHER" id="PTHR34978">
    <property type="entry name" value="POSSIBLE SENSOR-TRANSDUCER PROTEIN BLAR"/>
    <property type="match status" value="1"/>
</dbReference>
<dbReference type="InterPro" id="IPR037066">
    <property type="entry name" value="Plug_dom_sf"/>
</dbReference>
<dbReference type="CDD" id="cd07341">
    <property type="entry name" value="M56_BlaR1_MecR1_like"/>
    <property type="match status" value="1"/>
</dbReference>
<dbReference type="STRING" id="262004.SAMN04489796_104206"/>
<dbReference type="InterPro" id="IPR008756">
    <property type="entry name" value="Peptidase_M56"/>
</dbReference>
<organism evidence="3 4">
    <name type="scientific">Winogradskyella thalassocola</name>
    <dbReference type="NCBI Taxonomy" id="262004"/>
    <lineage>
        <taxon>Bacteria</taxon>
        <taxon>Pseudomonadati</taxon>
        <taxon>Bacteroidota</taxon>
        <taxon>Flavobacteriia</taxon>
        <taxon>Flavobacteriales</taxon>
        <taxon>Flavobacteriaceae</taxon>
        <taxon>Winogradskyella</taxon>
    </lineage>
</organism>
<keyword evidence="1" id="KW-1133">Transmembrane helix</keyword>
<dbReference type="RefSeq" id="WP_092468369.1">
    <property type="nucleotide sequence ID" value="NZ_FNCZ01000004.1"/>
</dbReference>
<keyword evidence="1" id="KW-0812">Transmembrane</keyword>
<dbReference type="OrthoDB" id="1522859at2"/>
<accession>A0A1G8FBB4</accession>
<dbReference type="SUPFAM" id="SSF56935">
    <property type="entry name" value="Porins"/>
    <property type="match status" value="1"/>
</dbReference>